<gene>
    <name evidence="6" type="ORF">FY004_07005</name>
</gene>
<evidence type="ECO:0000256" key="3">
    <source>
        <dbReference type="SAM" id="MobiDB-lite"/>
    </source>
</evidence>
<dbReference type="Proteomes" id="UP000323242">
    <property type="component" value="Unassembled WGS sequence"/>
</dbReference>
<dbReference type="PANTHER" id="PTHR32347">
    <property type="entry name" value="EFFLUX SYSTEM COMPONENT YKNX-RELATED"/>
    <property type="match status" value="1"/>
</dbReference>
<protein>
    <submittedName>
        <fullName evidence="6">HlyD family efflux transporter periplasmic adaptor subunit</fullName>
    </submittedName>
</protein>
<dbReference type="InterPro" id="IPR050465">
    <property type="entry name" value="UPF0194_transport"/>
</dbReference>
<feature type="region of interest" description="Disordered" evidence="3">
    <location>
        <begin position="217"/>
        <end position="254"/>
    </location>
</feature>
<dbReference type="PANTHER" id="PTHR32347:SF23">
    <property type="entry name" value="BLL5650 PROTEIN"/>
    <property type="match status" value="1"/>
</dbReference>
<name>A0A5D4JKD2_9ACTN</name>
<dbReference type="EMBL" id="VSZQ01000026">
    <property type="protein sequence ID" value="TYR65286.1"/>
    <property type="molecule type" value="Genomic_DNA"/>
</dbReference>
<feature type="compositionally biased region" description="Gly residues" evidence="3">
    <location>
        <begin position="412"/>
        <end position="440"/>
    </location>
</feature>
<evidence type="ECO:0000256" key="4">
    <source>
        <dbReference type="SAM" id="SignalP"/>
    </source>
</evidence>
<evidence type="ECO:0000256" key="2">
    <source>
        <dbReference type="ARBA" id="ARBA00023054"/>
    </source>
</evidence>
<feature type="domain" description="YknX-like beta-barrel" evidence="5">
    <location>
        <begin position="271"/>
        <end position="345"/>
    </location>
</feature>
<dbReference type="SUPFAM" id="SSF111369">
    <property type="entry name" value="HlyD-like secretion proteins"/>
    <property type="match status" value="1"/>
</dbReference>
<keyword evidence="7" id="KW-1185">Reference proteome</keyword>
<evidence type="ECO:0000259" key="5">
    <source>
        <dbReference type="Pfam" id="PF25990"/>
    </source>
</evidence>
<dbReference type="AlphaFoldDB" id="A0A5D4JKD2"/>
<sequence>MRTRKRRTFLVNASLAVMLVTAGGLSYAFVGDSDATESTVRTVPVARGSVERTVSAAGSLESTETDELSFGASGKVTKIGVKVGDTVKAGQVLATIDATTSESQLTAAKAQASAAESALSAATSNLTAAQERLAEAQTGSVTSADDGQSGGGGEAKAGSVAATQADVDSARAQVANAQAQRSSARAGVTAAEEAVANTSLKAPRAGTVVQVNGAVGQPVGQGSVASGSSSVSGSGGKSSSTSGGSDSAAPESADSEASAGGFIVVSNLGHFQLTAQVNEADAALVKAGQAAQITVSADQSVVEGKVATVDLVPTDAGGAKQYGVRVSMDTTPKNLRPGQSASVKISVAAVHDVLTVPAAAVKGTGSSASVTVERDGRQVPVEVEVGVRGDAQTEVTSGLEEGDVVVLPSVATGGGASDGGGGRASGGGGGGRGGAGGGRG</sequence>
<dbReference type="InterPro" id="IPR058636">
    <property type="entry name" value="Beta-barrel_YknX"/>
</dbReference>
<comment type="caution">
    <text evidence="6">The sequence shown here is derived from an EMBL/GenBank/DDBJ whole genome shotgun (WGS) entry which is preliminary data.</text>
</comment>
<feature type="region of interest" description="Disordered" evidence="3">
    <location>
        <begin position="132"/>
        <end position="164"/>
    </location>
</feature>
<dbReference type="Gene3D" id="2.40.50.100">
    <property type="match status" value="1"/>
</dbReference>
<keyword evidence="4" id="KW-0732">Signal</keyword>
<keyword evidence="2" id="KW-0175">Coiled coil</keyword>
<feature type="chain" id="PRO_5022693465" evidence="4">
    <location>
        <begin position="29"/>
        <end position="440"/>
    </location>
</feature>
<dbReference type="Pfam" id="PF25990">
    <property type="entry name" value="Beta-barrel_YknX"/>
    <property type="match status" value="1"/>
</dbReference>
<evidence type="ECO:0000256" key="1">
    <source>
        <dbReference type="ARBA" id="ARBA00004196"/>
    </source>
</evidence>
<evidence type="ECO:0000313" key="7">
    <source>
        <dbReference type="Proteomes" id="UP000323242"/>
    </source>
</evidence>
<dbReference type="RefSeq" id="WP_148901835.1">
    <property type="nucleotide sequence ID" value="NZ_VSZQ01000026.1"/>
</dbReference>
<dbReference type="Gene3D" id="2.40.420.20">
    <property type="match status" value="1"/>
</dbReference>
<dbReference type="Gene3D" id="1.10.287.470">
    <property type="entry name" value="Helix hairpin bin"/>
    <property type="match status" value="1"/>
</dbReference>
<accession>A0A5D4JKD2</accession>
<reference evidence="6 7" key="1">
    <citation type="submission" date="2019-08" db="EMBL/GenBank/DDBJ databases">
        <title>Draft genome for granaticin producer strain Streptomyces parvus C05.</title>
        <authorList>
            <person name="Gonzalez-Pimentel J.L."/>
        </authorList>
    </citation>
    <scope>NUCLEOTIDE SEQUENCE [LARGE SCALE GENOMIC DNA]</scope>
    <source>
        <strain evidence="6 7">C05</strain>
    </source>
</reference>
<proteinExistence type="predicted"/>
<dbReference type="GO" id="GO:0030313">
    <property type="term" value="C:cell envelope"/>
    <property type="evidence" value="ECO:0007669"/>
    <property type="project" value="UniProtKB-SubCell"/>
</dbReference>
<feature type="signal peptide" evidence="4">
    <location>
        <begin position="1"/>
        <end position="28"/>
    </location>
</feature>
<comment type="subcellular location">
    <subcellularLocation>
        <location evidence="1">Cell envelope</location>
    </subcellularLocation>
</comment>
<dbReference type="Gene3D" id="2.40.30.170">
    <property type="match status" value="1"/>
</dbReference>
<evidence type="ECO:0000313" key="6">
    <source>
        <dbReference type="EMBL" id="TYR65286.1"/>
    </source>
</evidence>
<organism evidence="6 7">
    <name type="scientific">Streptomyces parvus</name>
    <dbReference type="NCBI Taxonomy" id="66428"/>
    <lineage>
        <taxon>Bacteria</taxon>
        <taxon>Bacillati</taxon>
        <taxon>Actinomycetota</taxon>
        <taxon>Actinomycetes</taxon>
        <taxon>Kitasatosporales</taxon>
        <taxon>Streptomycetaceae</taxon>
        <taxon>Streptomyces</taxon>
    </lineage>
</organism>
<feature type="region of interest" description="Disordered" evidence="3">
    <location>
        <begin position="410"/>
        <end position="440"/>
    </location>
</feature>